<dbReference type="Pfam" id="PF07603">
    <property type="entry name" value="Lcl_C"/>
    <property type="match status" value="1"/>
</dbReference>
<evidence type="ECO:0000259" key="2">
    <source>
        <dbReference type="Pfam" id="PF07603"/>
    </source>
</evidence>
<feature type="region of interest" description="Disordered" evidence="1">
    <location>
        <begin position="1"/>
        <end position="51"/>
    </location>
</feature>
<organism evidence="3">
    <name type="scientific">marine metagenome</name>
    <dbReference type="NCBI Taxonomy" id="408172"/>
    <lineage>
        <taxon>unclassified sequences</taxon>
        <taxon>metagenomes</taxon>
        <taxon>ecological metagenomes</taxon>
    </lineage>
</organism>
<gene>
    <name evidence="3" type="ORF">METZ01_LOCUS131408</name>
</gene>
<feature type="domain" description="Lcl C-terminal" evidence="2">
    <location>
        <begin position="51"/>
        <end position="145"/>
    </location>
</feature>
<dbReference type="EMBL" id="UINC01018655">
    <property type="protein sequence ID" value="SVA78554.1"/>
    <property type="molecule type" value="Genomic_DNA"/>
</dbReference>
<evidence type="ECO:0000256" key="1">
    <source>
        <dbReference type="SAM" id="MobiDB-lite"/>
    </source>
</evidence>
<reference evidence="3" key="1">
    <citation type="submission" date="2018-05" db="EMBL/GenBank/DDBJ databases">
        <authorList>
            <person name="Lanie J.A."/>
            <person name="Ng W.-L."/>
            <person name="Kazmierczak K.M."/>
            <person name="Andrzejewski T.M."/>
            <person name="Davidsen T.M."/>
            <person name="Wayne K.J."/>
            <person name="Tettelin H."/>
            <person name="Glass J.I."/>
            <person name="Rusch D."/>
            <person name="Podicherti R."/>
            <person name="Tsui H.-C.T."/>
            <person name="Winkler M.E."/>
        </authorList>
    </citation>
    <scope>NUCLEOTIDE SEQUENCE</scope>
</reference>
<accession>A0A381YNM0</accession>
<dbReference type="AlphaFoldDB" id="A0A381YNM0"/>
<protein>
    <recommendedName>
        <fullName evidence="2">Lcl C-terminal domain-containing protein</fullName>
    </recommendedName>
</protein>
<proteinExistence type="predicted"/>
<dbReference type="InterPro" id="IPR011460">
    <property type="entry name" value="Lcl_C"/>
</dbReference>
<evidence type="ECO:0000313" key="3">
    <source>
        <dbReference type="EMBL" id="SVA78554.1"/>
    </source>
</evidence>
<sequence>MTEAEPSEKVDPPSDKTAEPSAVKETTPAKKPAPGKKPAPELKPFVDNGDGTVTDPNTGLIWKKTDAWLDTHKFYTWQDHRTYVDQINKEKHAGIDNWRIPNKQEASTLVDKTGTKSCEDKNGTMFPLDPIFDAGCVTNTWISECSDDQIIRYDLKIGLDTPYPGNDVWSSMRLVSKPGEASAAVGAKPAPVEPVAEGDKPAAQGSTAKTDAAPVAPKSSGSGPRAVSPAPVSEELKATFTARAKAWAKEKKK</sequence>
<feature type="region of interest" description="Disordered" evidence="1">
    <location>
        <begin position="185"/>
        <end position="235"/>
    </location>
</feature>
<name>A0A381YNM0_9ZZZZ</name>
<feature type="compositionally biased region" description="Basic and acidic residues" evidence="1">
    <location>
        <begin position="1"/>
        <end position="18"/>
    </location>
</feature>